<dbReference type="Gene3D" id="2.40.10.120">
    <property type="match status" value="1"/>
</dbReference>
<accession>A0A843SRR8</accession>
<proteinExistence type="predicted"/>
<reference evidence="1 2" key="1">
    <citation type="submission" date="2019-10" db="EMBL/GenBank/DDBJ databases">
        <title>Two novel species isolated from a subtropical stream in China.</title>
        <authorList>
            <person name="Lu H."/>
        </authorList>
    </citation>
    <scope>NUCLEOTIDE SEQUENCE [LARGE SCALE GENOMIC DNA]</scope>
    <source>
        <strain evidence="1 2">FT103W</strain>
    </source>
</reference>
<dbReference type="Proteomes" id="UP000444318">
    <property type="component" value="Unassembled WGS sequence"/>
</dbReference>
<evidence type="ECO:0000313" key="1">
    <source>
        <dbReference type="EMBL" id="MQA23647.1"/>
    </source>
</evidence>
<dbReference type="AlphaFoldDB" id="A0A843SRR8"/>
<evidence type="ECO:0000313" key="2">
    <source>
        <dbReference type="Proteomes" id="UP000444318"/>
    </source>
</evidence>
<keyword evidence="2" id="KW-1185">Reference proteome</keyword>
<comment type="caution">
    <text evidence="1">The sequence shown here is derived from an EMBL/GenBank/DDBJ whole genome shotgun (WGS) entry which is preliminary data.</text>
</comment>
<name>A0A843SRR8_9BURK</name>
<protein>
    <recommendedName>
        <fullName evidence="3">Trypsin-like peptidase domain-containing protein</fullName>
    </recommendedName>
</protein>
<dbReference type="InterPro" id="IPR009003">
    <property type="entry name" value="Peptidase_S1_PA"/>
</dbReference>
<organism evidence="1 2">
    <name type="scientific">Rugamonas rivuli</name>
    <dbReference type="NCBI Taxonomy" id="2743358"/>
    <lineage>
        <taxon>Bacteria</taxon>
        <taxon>Pseudomonadati</taxon>
        <taxon>Pseudomonadota</taxon>
        <taxon>Betaproteobacteria</taxon>
        <taxon>Burkholderiales</taxon>
        <taxon>Oxalobacteraceae</taxon>
        <taxon>Telluria group</taxon>
        <taxon>Rugamonas</taxon>
    </lineage>
</organism>
<sequence length="258" mass="27683">MADRRPPARLGAASTTFANTLTGIILITANVLQRIFCISIGQKTGTAFVLDIDERQYMITAAHLLPDSFSGSDVPLEIKRGADWESVPAKLVGMTPFGADIAVFALPTLLAHPSLTLPIIESTTYGQDVYFLGFPYGKFFQLGPMNNHYPTPYVKRGIVSGFNTGGTPSLVFIDGLNNPGFSGGPVVGRKPNSNEFELIAVVSCYDTVEGEVLRRGLPDQELSIDVNIGIIETVAAQHARTIARDNPIGCLLSTPISD</sequence>
<dbReference type="SUPFAM" id="SSF50494">
    <property type="entry name" value="Trypsin-like serine proteases"/>
    <property type="match status" value="1"/>
</dbReference>
<dbReference type="EMBL" id="WHUF01000012">
    <property type="protein sequence ID" value="MQA23647.1"/>
    <property type="molecule type" value="Genomic_DNA"/>
</dbReference>
<evidence type="ECO:0008006" key="3">
    <source>
        <dbReference type="Google" id="ProtNLM"/>
    </source>
</evidence>
<dbReference type="Pfam" id="PF13365">
    <property type="entry name" value="Trypsin_2"/>
    <property type="match status" value="1"/>
</dbReference>
<gene>
    <name evidence="1" type="ORF">GEV01_29410</name>
</gene>